<dbReference type="InterPro" id="IPR027417">
    <property type="entry name" value="P-loop_NTPase"/>
</dbReference>
<evidence type="ECO:0000256" key="1">
    <source>
        <dbReference type="ARBA" id="ARBA00022723"/>
    </source>
</evidence>
<dbReference type="AlphaFoldDB" id="A0A6A5YVJ0"/>
<keyword evidence="2" id="KW-0547">Nucleotide-binding</keyword>
<dbReference type="OrthoDB" id="391988at2759"/>
<name>A0A6A5YVJ0_9PLEO</name>
<dbReference type="Pfam" id="PF01926">
    <property type="entry name" value="MMR_HSR1"/>
    <property type="match status" value="1"/>
</dbReference>
<dbReference type="Proteomes" id="UP000799770">
    <property type="component" value="Unassembled WGS sequence"/>
</dbReference>
<dbReference type="PANTHER" id="PTHR46498">
    <property type="entry name" value="GTP-BINDING PROTEIN 8"/>
    <property type="match status" value="1"/>
</dbReference>
<evidence type="ECO:0000256" key="2">
    <source>
        <dbReference type="ARBA" id="ARBA00022741"/>
    </source>
</evidence>
<dbReference type="GO" id="GO:0046872">
    <property type="term" value="F:metal ion binding"/>
    <property type="evidence" value="ECO:0007669"/>
    <property type="project" value="UniProtKB-KW"/>
</dbReference>
<dbReference type="Gene3D" id="3.40.50.300">
    <property type="entry name" value="P-loop containing nucleotide triphosphate hydrolases"/>
    <property type="match status" value="1"/>
</dbReference>
<dbReference type="PROSITE" id="PS51706">
    <property type="entry name" value="G_ENGB"/>
    <property type="match status" value="1"/>
</dbReference>
<dbReference type="GO" id="GO:0005739">
    <property type="term" value="C:mitochondrion"/>
    <property type="evidence" value="ECO:0007669"/>
    <property type="project" value="TreeGrafter"/>
</dbReference>
<reference evidence="6" key="1">
    <citation type="journal article" date="2020" name="Stud. Mycol.">
        <title>101 Dothideomycetes genomes: a test case for predicting lifestyles and emergence of pathogens.</title>
        <authorList>
            <person name="Haridas S."/>
            <person name="Albert R."/>
            <person name="Binder M."/>
            <person name="Bloem J."/>
            <person name="Labutti K."/>
            <person name="Salamov A."/>
            <person name="Andreopoulos B."/>
            <person name="Baker S."/>
            <person name="Barry K."/>
            <person name="Bills G."/>
            <person name="Bluhm B."/>
            <person name="Cannon C."/>
            <person name="Castanera R."/>
            <person name="Culley D."/>
            <person name="Daum C."/>
            <person name="Ezra D."/>
            <person name="Gonzalez J."/>
            <person name="Henrissat B."/>
            <person name="Kuo A."/>
            <person name="Liang C."/>
            <person name="Lipzen A."/>
            <person name="Lutzoni F."/>
            <person name="Magnuson J."/>
            <person name="Mondo S."/>
            <person name="Nolan M."/>
            <person name="Ohm R."/>
            <person name="Pangilinan J."/>
            <person name="Park H.-J."/>
            <person name="Ramirez L."/>
            <person name="Alfaro M."/>
            <person name="Sun H."/>
            <person name="Tritt A."/>
            <person name="Yoshinaga Y."/>
            <person name="Zwiers L.-H."/>
            <person name="Turgeon B."/>
            <person name="Goodwin S."/>
            <person name="Spatafora J."/>
            <person name="Crous P."/>
            <person name="Grigoriev I."/>
        </authorList>
    </citation>
    <scope>NUCLEOTIDE SEQUENCE</scope>
    <source>
        <strain evidence="6">CBS 627.86</strain>
    </source>
</reference>
<dbReference type="InterPro" id="IPR030393">
    <property type="entry name" value="G_ENGB_dom"/>
</dbReference>
<organism evidence="6 7">
    <name type="scientific">Lophiotrema nucula</name>
    <dbReference type="NCBI Taxonomy" id="690887"/>
    <lineage>
        <taxon>Eukaryota</taxon>
        <taxon>Fungi</taxon>
        <taxon>Dikarya</taxon>
        <taxon>Ascomycota</taxon>
        <taxon>Pezizomycotina</taxon>
        <taxon>Dothideomycetes</taxon>
        <taxon>Pleosporomycetidae</taxon>
        <taxon>Pleosporales</taxon>
        <taxon>Lophiotremataceae</taxon>
        <taxon>Lophiotrema</taxon>
    </lineage>
</organism>
<protein>
    <submittedName>
        <fullName evidence="6">GTP-binding protein engB</fullName>
    </submittedName>
</protein>
<dbReference type="PANTHER" id="PTHR46498:SF1">
    <property type="entry name" value="GTP-BINDING PROTEIN 8"/>
    <property type="match status" value="1"/>
</dbReference>
<keyword evidence="4" id="KW-0342">GTP-binding</keyword>
<evidence type="ECO:0000259" key="5">
    <source>
        <dbReference type="PROSITE" id="PS51706"/>
    </source>
</evidence>
<dbReference type="SUPFAM" id="SSF52540">
    <property type="entry name" value="P-loop containing nucleoside triphosphate hydrolases"/>
    <property type="match status" value="1"/>
</dbReference>
<evidence type="ECO:0000313" key="6">
    <source>
        <dbReference type="EMBL" id="KAF2110557.1"/>
    </source>
</evidence>
<keyword evidence="3" id="KW-0460">Magnesium</keyword>
<proteinExistence type="predicted"/>
<dbReference type="CDD" id="cd01876">
    <property type="entry name" value="YihA_EngB"/>
    <property type="match status" value="1"/>
</dbReference>
<feature type="non-terminal residue" evidence="6">
    <location>
        <position position="275"/>
    </location>
</feature>
<dbReference type="EMBL" id="ML977337">
    <property type="protein sequence ID" value="KAF2110557.1"/>
    <property type="molecule type" value="Genomic_DNA"/>
</dbReference>
<dbReference type="InterPro" id="IPR006073">
    <property type="entry name" value="GTP-bd"/>
</dbReference>
<gene>
    <name evidence="6" type="ORF">BDV96DRAFT_478043</name>
</gene>
<accession>A0A6A5YVJ0</accession>
<feature type="domain" description="EngB-type G" evidence="5">
    <location>
        <begin position="46"/>
        <end position="233"/>
    </location>
</feature>
<dbReference type="PRINTS" id="PR00326">
    <property type="entry name" value="GTP1OBG"/>
</dbReference>
<evidence type="ECO:0000313" key="7">
    <source>
        <dbReference type="Proteomes" id="UP000799770"/>
    </source>
</evidence>
<evidence type="ECO:0000256" key="4">
    <source>
        <dbReference type="ARBA" id="ARBA00023134"/>
    </source>
</evidence>
<evidence type="ECO:0000256" key="3">
    <source>
        <dbReference type="ARBA" id="ARBA00022842"/>
    </source>
</evidence>
<sequence>DFNYYWETLPPKDSQLRKASEFFMKAAAPPQFLTSIAKFRMFPESDVPEVAFVGRSNVGKSSLLNAMVNANIKDILARTSKTPGCTKTMNLYGVGGLKGGGGVRIKKGNGQFNRVSGRGGLVIVDLPGYGEGSHQEWGAEIMKYLSKRKQLRRVFVLISAKEGVMPSDQQLLSALRENGVPHQVLLSKLDKIYVPSAEKLVRVASRQGGNAGKAVPKGNFEDVRKKMQGVREQVQGERGGGALGELLGVSSEVSIEGKRMGMDAVRVAVLRAVGL</sequence>
<keyword evidence="7" id="KW-1185">Reference proteome</keyword>
<keyword evidence="1" id="KW-0479">Metal-binding</keyword>
<dbReference type="InterPro" id="IPR052279">
    <property type="entry name" value="EngB_GTPase"/>
</dbReference>
<dbReference type="GO" id="GO:0005525">
    <property type="term" value="F:GTP binding"/>
    <property type="evidence" value="ECO:0007669"/>
    <property type="project" value="UniProtKB-KW"/>
</dbReference>
<feature type="non-terminal residue" evidence="6">
    <location>
        <position position="1"/>
    </location>
</feature>